<evidence type="ECO:0000259" key="3">
    <source>
        <dbReference type="PROSITE" id="PS50207"/>
    </source>
</evidence>
<evidence type="ECO:0000313" key="6">
    <source>
        <dbReference type="Proteomes" id="UP000299102"/>
    </source>
</evidence>
<gene>
    <name evidence="5" type="primary">CASP3</name>
    <name evidence="5" type="ORF">EVAR_97781_1</name>
</gene>
<dbReference type="SMART" id="SM00115">
    <property type="entry name" value="CASc"/>
    <property type="match status" value="1"/>
</dbReference>
<dbReference type="SUPFAM" id="SSF52129">
    <property type="entry name" value="Caspase-like"/>
    <property type="match status" value="1"/>
</dbReference>
<keyword evidence="6" id="KW-1185">Reference proteome</keyword>
<dbReference type="EMBL" id="BGZK01002455">
    <property type="protein sequence ID" value="GBP94063.1"/>
    <property type="molecule type" value="Genomic_DNA"/>
</dbReference>
<evidence type="ECO:0000256" key="1">
    <source>
        <dbReference type="ARBA" id="ARBA00010134"/>
    </source>
</evidence>
<name>A0A4C2A475_EUMVA</name>
<evidence type="ECO:0000259" key="4">
    <source>
        <dbReference type="PROSITE" id="PS50208"/>
    </source>
</evidence>
<dbReference type="InterPro" id="IPR001309">
    <property type="entry name" value="Pept_C14_p20"/>
</dbReference>
<dbReference type="AlphaFoldDB" id="A0A4C2A475"/>
<evidence type="ECO:0000256" key="2">
    <source>
        <dbReference type="RuleBase" id="RU003971"/>
    </source>
</evidence>
<dbReference type="InterPro" id="IPR015917">
    <property type="entry name" value="Pept_C14A"/>
</dbReference>
<dbReference type="InterPro" id="IPR002138">
    <property type="entry name" value="Pept_C14_p10"/>
</dbReference>
<dbReference type="PRINTS" id="PR00376">
    <property type="entry name" value="IL1BCENZYME"/>
</dbReference>
<dbReference type="STRING" id="151549.A0A4C2A475"/>
<dbReference type="GO" id="GO:0004197">
    <property type="term" value="F:cysteine-type endopeptidase activity"/>
    <property type="evidence" value="ECO:0007669"/>
    <property type="project" value="InterPro"/>
</dbReference>
<organism evidence="5 6">
    <name type="scientific">Eumeta variegata</name>
    <name type="common">Bagworm moth</name>
    <name type="synonym">Eumeta japonica</name>
    <dbReference type="NCBI Taxonomy" id="151549"/>
    <lineage>
        <taxon>Eukaryota</taxon>
        <taxon>Metazoa</taxon>
        <taxon>Ecdysozoa</taxon>
        <taxon>Arthropoda</taxon>
        <taxon>Hexapoda</taxon>
        <taxon>Insecta</taxon>
        <taxon>Pterygota</taxon>
        <taxon>Neoptera</taxon>
        <taxon>Endopterygota</taxon>
        <taxon>Lepidoptera</taxon>
        <taxon>Glossata</taxon>
        <taxon>Ditrysia</taxon>
        <taxon>Tineoidea</taxon>
        <taxon>Psychidae</taxon>
        <taxon>Oiketicinae</taxon>
        <taxon>Eumeta</taxon>
    </lineage>
</organism>
<dbReference type="InterPro" id="IPR029030">
    <property type="entry name" value="Caspase-like_dom_sf"/>
</dbReference>
<comment type="caution">
    <text evidence="5">The sequence shown here is derived from an EMBL/GenBank/DDBJ whole genome shotgun (WGS) entry which is preliminary data.</text>
</comment>
<dbReference type="PROSITE" id="PS50208">
    <property type="entry name" value="CASPASE_P20"/>
    <property type="match status" value="1"/>
</dbReference>
<accession>A0A4C2A475</accession>
<dbReference type="Proteomes" id="UP000299102">
    <property type="component" value="Unassembled WGS sequence"/>
</dbReference>
<dbReference type="OrthoDB" id="6116485at2759"/>
<feature type="domain" description="Caspase family p10" evidence="3">
    <location>
        <begin position="113"/>
        <end position="202"/>
    </location>
</feature>
<evidence type="ECO:0000313" key="5">
    <source>
        <dbReference type="EMBL" id="GBP94063.1"/>
    </source>
</evidence>
<sequence length="203" mass="23154">MSKSLRNSFEALGFEVTVHQDLFHDEILKALREVSQLDPATTSCVAVALMSHGDSGVIHAADRPYPVRDLFAYFLSEQCNLTNVPKLFFIQACRGDMVDSGRVALDGEEGVHLPTHANLLIVYATVEDHVSWRESTGSWLIQSLCKVLDMYGDKYDLLWLMTLVHREVAYNYASYTRDKTKHNKKQMPETKFSLTKLVFFNKF</sequence>
<dbReference type="PANTHER" id="PTHR22576">
    <property type="entry name" value="MUCOSA ASSOCIATED LYMPHOID TISSUE LYMPHOMA TRANSLOCATION PROTEIN 1/PARACASPASE"/>
    <property type="match status" value="1"/>
</dbReference>
<dbReference type="PROSITE" id="PS50207">
    <property type="entry name" value="CASPASE_P10"/>
    <property type="match status" value="1"/>
</dbReference>
<dbReference type="PANTHER" id="PTHR22576:SF41">
    <property type="entry name" value="CASPASE 14, APOPTOSIS-RELATED CYSTEINE PEPTIDASE"/>
    <property type="match status" value="1"/>
</dbReference>
<dbReference type="GO" id="GO:0006508">
    <property type="term" value="P:proteolysis"/>
    <property type="evidence" value="ECO:0007669"/>
    <property type="project" value="InterPro"/>
</dbReference>
<dbReference type="Gene3D" id="3.40.50.1460">
    <property type="match status" value="1"/>
</dbReference>
<dbReference type="Pfam" id="PF00656">
    <property type="entry name" value="Peptidase_C14"/>
    <property type="match status" value="1"/>
</dbReference>
<protein>
    <submittedName>
        <fullName evidence="5">Caspase-3</fullName>
    </submittedName>
</protein>
<reference evidence="5 6" key="1">
    <citation type="journal article" date="2019" name="Commun. Biol.">
        <title>The bagworm genome reveals a unique fibroin gene that provides high tensile strength.</title>
        <authorList>
            <person name="Kono N."/>
            <person name="Nakamura H."/>
            <person name="Ohtoshi R."/>
            <person name="Tomita M."/>
            <person name="Numata K."/>
            <person name="Arakawa K."/>
        </authorList>
    </citation>
    <scope>NUCLEOTIDE SEQUENCE [LARGE SCALE GENOMIC DNA]</scope>
</reference>
<comment type="similarity">
    <text evidence="1 2">Belongs to the peptidase C14A family.</text>
</comment>
<dbReference type="InterPro" id="IPR052039">
    <property type="entry name" value="Caspase-related_regulators"/>
</dbReference>
<dbReference type="InterPro" id="IPR011600">
    <property type="entry name" value="Pept_C14_caspase"/>
</dbReference>
<proteinExistence type="inferred from homology"/>
<feature type="domain" description="Caspase family p20" evidence="4">
    <location>
        <begin position="4"/>
        <end position="97"/>
    </location>
</feature>